<dbReference type="EMBL" id="AZBU02000011">
    <property type="protein sequence ID" value="TKR60422.1"/>
    <property type="molecule type" value="Genomic_DNA"/>
</dbReference>
<feature type="signal peptide" evidence="2">
    <location>
        <begin position="1"/>
        <end position="19"/>
    </location>
</feature>
<proteinExistence type="predicted"/>
<evidence type="ECO:0000313" key="4">
    <source>
        <dbReference type="Proteomes" id="UP000298663"/>
    </source>
</evidence>
<reference evidence="3 4" key="1">
    <citation type="journal article" date="2015" name="Genome Biol.">
        <title>Comparative genomics of Steinernema reveals deeply conserved gene regulatory networks.</title>
        <authorList>
            <person name="Dillman A.R."/>
            <person name="Macchietto M."/>
            <person name="Porter C.F."/>
            <person name="Rogers A."/>
            <person name="Williams B."/>
            <person name="Antoshechkin I."/>
            <person name="Lee M.M."/>
            <person name="Goodwin Z."/>
            <person name="Lu X."/>
            <person name="Lewis E.E."/>
            <person name="Goodrich-Blair H."/>
            <person name="Stock S.P."/>
            <person name="Adams B.J."/>
            <person name="Sternberg P.W."/>
            <person name="Mortazavi A."/>
        </authorList>
    </citation>
    <scope>NUCLEOTIDE SEQUENCE [LARGE SCALE GENOMIC DNA]</scope>
    <source>
        <strain evidence="3 4">ALL</strain>
    </source>
</reference>
<protein>
    <submittedName>
        <fullName evidence="3">Uncharacterized protein</fullName>
    </submittedName>
</protein>
<sequence>MRFLPRGAVFSVLFAVVDATLLMMNMGTSTVCCCGCEGGGSACPPQQATCPPPQNPCPQTSYWFGQQYQKCNSYNSGNGESLLALFSLINPFLVWRQPYSEFISSGGLQSSFPAYPPGYNANNYVFPGVATTAAPPAYPSPQTYNPGPAPPAPLTANAYPYDAAPSAEPPAAPVHSSPPTTSYLTEVEPAALSHDSESLVANDNEPFDQFDNPTDRSPQIIPILKTIYITDKHSNPSNVSDYESEYVDIDLLPREDLDRDSNRVEGTKEPLMRYVDSDILTTTKVPLTMRNKTHKNRVLPKSKFSPPKNKSVDPEMIRIGRVLGEIESMLELVKKEMEIDVYDEESPQLQNAEENIPKTFFSGEYEAEFVNILDEEDKEPVEEVAPTTQATIEVEPKKNLTMQEIIENLRMQHLRAERRKKFLETVRDELLLE</sequence>
<gene>
    <name evidence="3" type="ORF">L596_027672</name>
</gene>
<accession>A0A4U5LW90</accession>
<feature type="chain" id="PRO_5020513108" evidence="2">
    <location>
        <begin position="20"/>
        <end position="433"/>
    </location>
</feature>
<name>A0A4U5LW90_STECR</name>
<keyword evidence="4" id="KW-1185">Reference proteome</keyword>
<dbReference type="Proteomes" id="UP000298663">
    <property type="component" value="Unassembled WGS sequence"/>
</dbReference>
<keyword evidence="2" id="KW-0732">Signal</keyword>
<evidence type="ECO:0000256" key="2">
    <source>
        <dbReference type="SAM" id="SignalP"/>
    </source>
</evidence>
<evidence type="ECO:0000256" key="1">
    <source>
        <dbReference type="SAM" id="MobiDB-lite"/>
    </source>
</evidence>
<comment type="caution">
    <text evidence="3">The sequence shown here is derived from an EMBL/GenBank/DDBJ whole genome shotgun (WGS) entry which is preliminary data.</text>
</comment>
<dbReference type="AlphaFoldDB" id="A0A4U5LW90"/>
<reference evidence="3 4" key="2">
    <citation type="journal article" date="2019" name="G3 (Bethesda)">
        <title>Hybrid Assembly of the Genome of the Entomopathogenic Nematode Steinernema carpocapsae Identifies the X-Chromosome.</title>
        <authorList>
            <person name="Serra L."/>
            <person name="Macchietto M."/>
            <person name="Macias-Munoz A."/>
            <person name="McGill C.J."/>
            <person name="Rodriguez I.M."/>
            <person name="Rodriguez B."/>
            <person name="Murad R."/>
            <person name="Mortazavi A."/>
        </authorList>
    </citation>
    <scope>NUCLEOTIDE SEQUENCE [LARGE SCALE GENOMIC DNA]</scope>
    <source>
        <strain evidence="3 4">ALL</strain>
    </source>
</reference>
<evidence type="ECO:0000313" key="3">
    <source>
        <dbReference type="EMBL" id="TKR60422.1"/>
    </source>
</evidence>
<feature type="region of interest" description="Disordered" evidence="1">
    <location>
        <begin position="162"/>
        <end position="182"/>
    </location>
</feature>
<organism evidence="3 4">
    <name type="scientific">Steinernema carpocapsae</name>
    <name type="common">Entomopathogenic nematode</name>
    <dbReference type="NCBI Taxonomy" id="34508"/>
    <lineage>
        <taxon>Eukaryota</taxon>
        <taxon>Metazoa</taxon>
        <taxon>Ecdysozoa</taxon>
        <taxon>Nematoda</taxon>
        <taxon>Chromadorea</taxon>
        <taxon>Rhabditida</taxon>
        <taxon>Tylenchina</taxon>
        <taxon>Panagrolaimomorpha</taxon>
        <taxon>Strongyloidoidea</taxon>
        <taxon>Steinernematidae</taxon>
        <taxon>Steinernema</taxon>
    </lineage>
</organism>